<dbReference type="Pfam" id="PF03451">
    <property type="entry name" value="HELP"/>
    <property type="match status" value="1"/>
</dbReference>
<dbReference type="InterPro" id="IPR055442">
    <property type="entry name" value="Beta-prop_EML-like_2nd"/>
</dbReference>
<feature type="domain" description="PLAT" evidence="6">
    <location>
        <begin position="1079"/>
        <end position="1192"/>
    </location>
</feature>
<dbReference type="Pfam" id="PF23409">
    <property type="entry name" value="Beta-prop_EML"/>
    <property type="match status" value="1"/>
</dbReference>
<evidence type="ECO:0000313" key="7">
    <source>
        <dbReference type="EMBL" id="SZX72114.1"/>
    </source>
</evidence>
<accession>A0A383W527</accession>
<feature type="region of interest" description="Disordered" evidence="5">
    <location>
        <begin position="2407"/>
        <end position="2430"/>
    </location>
</feature>
<feature type="domain" description="PLAT" evidence="6">
    <location>
        <begin position="1716"/>
        <end position="1843"/>
    </location>
</feature>
<feature type="region of interest" description="Disordered" evidence="5">
    <location>
        <begin position="2555"/>
        <end position="2627"/>
    </location>
</feature>
<organism evidence="7 8">
    <name type="scientific">Tetradesmus obliquus</name>
    <name type="common">Green alga</name>
    <name type="synonym">Acutodesmus obliquus</name>
    <dbReference type="NCBI Taxonomy" id="3088"/>
    <lineage>
        <taxon>Eukaryota</taxon>
        <taxon>Viridiplantae</taxon>
        <taxon>Chlorophyta</taxon>
        <taxon>core chlorophytes</taxon>
        <taxon>Chlorophyceae</taxon>
        <taxon>CS clade</taxon>
        <taxon>Sphaeropleales</taxon>
        <taxon>Scenedesmaceae</taxon>
        <taxon>Tetradesmus</taxon>
    </lineage>
</organism>
<dbReference type="InterPro" id="IPR005108">
    <property type="entry name" value="HELP"/>
</dbReference>
<dbReference type="SUPFAM" id="SSF49723">
    <property type="entry name" value="Lipase/lipooxygenase domain (PLAT/LH2 domain)"/>
    <property type="match status" value="12"/>
</dbReference>
<dbReference type="Pfam" id="PF23414">
    <property type="entry name" value="Beta-prop_EML_2"/>
    <property type="match status" value="1"/>
</dbReference>
<evidence type="ECO:0000256" key="3">
    <source>
        <dbReference type="PROSITE-ProRule" id="PRU00152"/>
    </source>
</evidence>
<feature type="domain" description="PLAT" evidence="6">
    <location>
        <begin position="2119"/>
        <end position="2234"/>
    </location>
</feature>
<dbReference type="InterPro" id="IPR036392">
    <property type="entry name" value="PLAT/LH2_dom_sf"/>
</dbReference>
<feature type="domain" description="PLAT" evidence="6">
    <location>
        <begin position="1591"/>
        <end position="1706"/>
    </location>
</feature>
<dbReference type="PANTHER" id="PTHR45901">
    <property type="entry name" value="PROTEIN CBG12474"/>
    <property type="match status" value="1"/>
</dbReference>
<keyword evidence="1 4" id="KW-0853">WD repeat</keyword>
<dbReference type="InterPro" id="IPR001024">
    <property type="entry name" value="PLAT/LH2_dom"/>
</dbReference>
<feature type="repeat" description="WD" evidence="4">
    <location>
        <begin position="596"/>
        <end position="638"/>
    </location>
</feature>
<reference evidence="7 8" key="1">
    <citation type="submission" date="2016-10" db="EMBL/GenBank/DDBJ databases">
        <authorList>
            <person name="Cai Z."/>
        </authorList>
    </citation>
    <scope>NUCLEOTIDE SEQUENCE [LARGE SCALE GENOMIC DNA]</scope>
</reference>
<dbReference type="FunFam" id="2.130.10.10:FF:000320">
    <property type="entry name" value="echinoderm microtubule-associated protein-like 6"/>
    <property type="match status" value="1"/>
</dbReference>
<dbReference type="InterPro" id="IPR052970">
    <property type="entry name" value="Inner_ear_hair_cell_LOXHD"/>
</dbReference>
<feature type="domain" description="PLAT" evidence="6">
    <location>
        <begin position="1459"/>
        <end position="1578"/>
    </location>
</feature>
<dbReference type="Gene3D" id="2.60.60.20">
    <property type="entry name" value="PLAT/LH2 domain"/>
    <property type="match status" value="1"/>
</dbReference>
<dbReference type="SMART" id="SM00308">
    <property type="entry name" value="LH2"/>
    <property type="match status" value="10"/>
</dbReference>
<feature type="domain" description="PLAT" evidence="6">
    <location>
        <begin position="940"/>
        <end position="1058"/>
    </location>
</feature>
<evidence type="ECO:0000313" key="8">
    <source>
        <dbReference type="Proteomes" id="UP000256970"/>
    </source>
</evidence>
<dbReference type="Proteomes" id="UP000256970">
    <property type="component" value="Unassembled WGS sequence"/>
</dbReference>
<feature type="compositionally biased region" description="Low complexity" evidence="5">
    <location>
        <begin position="2557"/>
        <end position="2612"/>
    </location>
</feature>
<dbReference type="InterPro" id="IPR036322">
    <property type="entry name" value="WD40_repeat_dom_sf"/>
</dbReference>
<dbReference type="SUPFAM" id="SSF50978">
    <property type="entry name" value="WD40 repeat-like"/>
    <property type="match status" value="2"/>
</dbReference>
<dbReference type="STRING" id="3088.A0A383W527"/>
<dbReference type="InterPro" id="IPR055439">
    <property type="entry name" value="Beta-prop_EML_1st"/>
</dbReference>
<proteinExistence type="predicted"/>
<dbReference type="Gene3D" id="2.130.10.10">
    <property type="entry name" value="YVTN repeat-like/Quinoprotein amine dehydrogenase"/>
    <property type="match status" value="2"/>
</dbReference>
<evidence type="ECO:0000256" key="2">
    <source>
        <dbReference type="ARBA" id="ARBA00022737"/>
    </source>
</evidence>
<evidence type="ECO:0000256" key="1">
    <source>
        <dbReference type="ARBA" id="ARBA00022574"/>
    </source>
</evidence>
<dbReference type="SMART" id="SM00320">
    <property type="entry name" value="WD40"/>
    <property type="match status" value="9"/>
</dbReference>
<evidence type="ECO:0000259" key="6">
    <source>
        <dbReference type="PROSITE" id="PS50095"/>
    </source>
</evidence>
<evidence type="ECO:0000256" key="4">
    <source>
        <dbReference type="PROSITE-ProRule" id="PRU00221"/>
    </source>
</evidence>
<dbReference type="InterPro" id="IPR015943">
    <property type="entry name" value="WD40/YVTN_repeat-like_dom_sf"/>
</dbReference>
<feature type="domain" description="PLAT" evidence="6">
    <location>
        <begin position="2437"/>
        <end position="2555"/>
    </location>
</feature>
<dbReference type="InterPro" id="IPR001680">
    <property type="entry name" value="WD40_rpt"/>
</dbReference>
<dbReference type="CDD" id="cd01756">
    <property type="entry name" value="PLAT_repeat"/>
    <property type="match status" value="4"/>
</dbReference>
<feature type="domain" description="PLAT" evidence="6">
    <location>
        <begin position="2286"/>
        <end position="2401"/>
    </location>
</feature>
<protein>
    <recommendedName>
        <fullName evidence="6">PLAT domain-containing protein</fullName>
    </recommendedName>
</protein>
<sequence>MSQGKRAQSGRAAGKPYMTYWSVDKWGMPASQLSSGGRQPGSLQEPSAEVLDGLNDLEQRMRATLGALASFNEDERMLLLRQCRREEAAAAQQGRAGPPGLLTTQQLRHVWRSLGLKISREQAAALFLRHGCDAQGLLPYEVFAAKLQGSPARLLALEPEQKGPYPASGGDSCFKGKISYRLCRKPVFPPSYWDGSLVANSARLPKAGLALEWVYGYNASNTAPNAFYTSPQKIVYYVAALGVVYDPATHTQQFFQGHDDDITCLALHPSRSLVATGQVASALDGTANCPFLHVWDATSSPPASVQQIDFPAENGDASGSRFIVAMAFSPCGQRLVVVTGDNRHTVSVFAWRTKQLLHQGVGHNGQPPQVYGVVFNPFMPQGASMFVTYGVKHIKFWISAVDGLGREGFTSSHGKFQAAPKADVMSAAFLPSQWLVTGSPTGELLLWDARAAQATFGCCCQVVQAHGPGLKMPSVHDGQPVLQGVRCLALRCNNTELVSCGSDGRICIHDITGDKLGSILQTLQFQHPAQSGPASFRALDVRRGGSELLLGTHCCDLWELDPAAATGGINASPSAASTARPGSAAAAASVLPEPLIQGHTGDVWGVAYHPLKPHRFVTACESNSIFVWHGRRRQLMAQVDIGMPSHAVDFSSDGAHLAVGGTSGAIKVLNAADMNQLVAQMHFSKEAIDDLKYSPDCSKLAAGSHDNFIDIFDVKRNYSRIARCSGHSRYVRHLDWSANSKVVQSSCGAYELLYFDAATGKQVQQNQRDTAWASYTNVLGFSVMGIWPDGTDGTDINAVCRSYSLPAWEAADPLAAAGIGQLLATAGDDGRVRLLSYPCVVDDAPARVYPGHSSHVMNVRFSPHNKWVASVGGKDRAVFQWRLQLQPRQQEAQAAAPLPEVFMYPARQKRLLQDATASVAPAAKEFVPVAPAPPPPPAQHVYEVTTVTSDIRAAGTDCGVFIILYGSGGHSGELKLENHPSNFSRGRTDSFTLTLPLDLGQLQRLRIGHDSKGSLPRWHLGHVVVTKKDGSMAPPVTFPCGAWFAKDEGDGATARVLLPGSLDGSGVSSSAAADPKQPRLYKLEVKTSDVRGAGTDANVTVTFIGTAGSSGPHKLESSKNDFERGSCCCFKLDAAVGELQALRIGHDNSGLGPTWHLQEVLVSSAGMAPLQFVANRWLAVDELDCSTYVTLTASGGKAAPTTKYMIQVYTNDLRGAGTDARVFVRLEGQGGRDSGPLRLENSKNNFERGAQDVFHVELPDLGELAAVEVGHDNSGAAPGWHLEQVVVVDEGTGKRWSFSCDRWLAKGEDDGLIKRRLLPSAASAAATYLVTTYTSDVRGAGTDAAVWLELMGELEGRATQSPRLPLDNSSNNFERGAVDSFLLKKQRCLGKLTAVRIGHDNKGMAPGWHLDHVEVVDDASGTTYYFPCRAWLDKKEGDGATERLLKAASEEDVASAAKLPYKVVVTTSDIKFAGTDANVFIEICGERDGKFTSSGRVPLNSSANNLERGAIDTFNLMLPNLGSISKILIGHDNAGAGAAWHLASVEVVSISSCQSLMFHHNGWLSRSDPPYKTEVELLPVAAGGSNGQGLCRYSIVVYTSDIRGAGTDANVSCVIGGDKGSTPRLSLENAANNFERGARDEFSVQSADVGQPTTLQIAHDNRGAAPAWHLSHVEVSNHATGARAVFYANAWLDVKLGTATLLLKAGGADGQGAAQNKWKLSVQTSDVRGAGTDADISAILVGEQGSSKEMRLESSADNFERGKVDEFVLDLGTTDVGPKLLQLDIGFASKSSAAGALSGLLGQSWALGSVEAMHMASGARQLFVHNGWLDKAQRRVTLLPRDLGDKASIDEKPLQYEVVVYTSDVRGAGTDADISIELHGEKGSSPALRLETSANNFERGQRDTFCVAAADLGALSHVVVAKQGGGLAGDWHLQMVEVLHPGLQQRFQFPFNDWLKGSSVRQEIRAAGAPGSSDAAAAAAGRVNFRVAVTTSDVRGAGTDANVALVLYGEKGDTGERKLESSANDFERGKTDTFFVRSPDIGPVHSLRISHDSSGLGPAWHLARIKVTNTSSGQALLFPYNGWLDDKHGCSQLLWPDRDGDGKGDAATHGSGTAASPEVKYAVTVYTSAVRNAGTSANVFCELHGSKGTLGACRLENASENFSRGRKDVFAVRGSDIGELQQLLLWHDGSGLSPDWHVQQVEVQHPLLQKQWILLCGKWLGKSQAQQAAAAAASKVAGSDAPEAKAAAAAAAAKAVGVPQGCLVILAPGADVGAGNAAGSQGPRLVSYKVEVQTSDIRGAGTDADVLLTIFGSAGDSGPQKLFTSANDFERGKLDTFFVQAPDVGSISIIQLQCQGGGLTAAWHLGSVTVTNSASGQVAKFVHNEWFDKSKGWAKVLQLQPQEAAAVPAPASADKAANGSSSSSAAASQPPEAPQLVEYVVAVTTGTALGAGTDGDVFLALSGERGTLGERQLTSSSTHMNKFERGNTDEFPFQGADVGALQSATVRLVERGVGAAWQLARIEVTRPDNGSSTLFLHDGWLAQTKDNPAGQVTLKVQQQPGQHQPQKQPAEPMQPQRVQSPSQQQQQQQQQQQIMAPLPQQQSRPAAAAPEPSCAWQRCSRPHPDDPAYEVVFYHNSSTGVSQYEAPAEYLEWQVTHQAWQQQQQKT</sequence>
<keyword evidence="8" id="KW-1185">Reference proteome</keyword>
<dbReference type="Pfam" id="PF01477">
    <property type="entry name" value="PLAT"/>
    <property type="match status" value="12"/>
</dbReference>
<feature type="domain" description="PLAT" evidence="6">
    <location>
        <begin position="1326"/>
        <end position="1446"/>
    </location>
</feature>
<evidence type="ECO:0000256" key="5">
    <source>
        <dbReference type="SAM" id="MobiDB-lite"/>
    </source>
</evidence>
<keyword evidence="2" id="KW-0677">Repeat</keyword>
<feature type="domain" description="PLAT" evidence="6">
    <location>
        <begin position="1202"/>
        <end position="1318"/>
    </location>
</feature>
<dbReference type="PROSITE" id="PS50095">
    <property type="entry name" value="PLAT"/>
    <property type="match status" value="12"/>
</dbReference>
<comment type="caution">
    <text evidence="3">Lacks conserved residue(s) required for the propagation of feature annotation.</text>
</comment>
<feature type="domain" description="PLAT" evidence="6">
    <location>
        <begin position="1983"/>
        <end position="2098"/>
    </location>
</feature>
<gene>
    <name evidence="7" type="ORF">BQ4739_LOCUS12273</name>
</gene>
<dbReference type="PROSITE" id="PS50082">
    <property type="entry name" value="WD_REPEATS_2"/>
    <property type="match status" value="1"/>
</dbReference>
<dbReference type="Gene3D" id="2.40.180.10">
    <property type="entry name" value="Catalase core domain"/>
    <property type="match status" value="11"/>
</dbReference>
<name>A0A383W527_TETOB</name>
<dbReference type="PANTHER" id="PTHR45901:SF3">
    <property type="entry name" value="LIPOXYGENASE HOMOLOGY DOMAIN-CONTAINING PROTEIN 1"/>
    <property type="match status" value="1"/>
</dbReference>
<feature type="compositionally biased region" description="Low complexity" evidence="5">
    <location>
        <begin position="2407"/>
        <end position="2428"/>
    </location>
</feature>
<feature type="domain" description="PLAT" evidence="6">
    <location>
        <begin position="1854"/>
        <end position="1969"/>
    </location>
</feature>
<dbReference type="EMBL" id="FNXT01001103">
    <property type="protein sequence ID" value="SZX72114.1"/>
    <property type="molecule type" value="Genomic_DNA"/>
</dbReference>